<evidence type="ECO:0000256" key="10">
    <source>
        <dbReference type="PROSITE-ProRule" id="PRU10076"/>
    </source>
</evidence>
<evidence type="ECO:0000256" key="8">
    <source>
        <dbReference type="ARBA" id="ARBA00022807"/>
    </source>
</evidence>
<dbReference type="InterPro" id="IPR000816">
    <property type="entry name" value="Peptidase_C15"/>
</dbReference>
<comment type="subcellular location">
    <subcellularLocation>
        <location evidence="3 9">Cytoplasm</location>
    </subcellularLocation>
</comment>
<dbReference type="Pfam" id="PF01470">
    <property type="entry name" value="Peptidase_C15"/>
    <property type="match status" value="1"/>
</dbReference>
<feature type="active site" evidence="9 10">
    <location>
        <position position="85"/>
    </location>
</feature>
<dbReference type="InterPro" id="IPR029762">
    <property type="entry name" value="PGP-I_bact-type"/>
</dbReference>
<reference evidence="12 13" key="1">
    <citation type="submission" date="2024-08" db="EMBL/GenBank/DDBJ databases">
        <authorList>
            <person name="Lu H."/>
        </authorList>
    </citation>
    <scope>NUCLEOTIDE SEQUENCE [LARGE SCALE GENOMIC DNA]</scope>
    <source>
        <strain evidence="12 13">BYS180W</strain>
    </source>
</reference>
<dbReference type="RefSeq" id="WP_394463202.1">
    <property type="nucleotide sequence ID" value="NZ_JBIGHZ010000006.1"/>
</dbReference>
<dbReference type="Proteomes" id="UP001606099">
    <property type="component" value="Unassembled WGS sequence"/>
</dbReference>
<comment type="subunit">
    <text evidence="9">Homotetramer.</text>
</comment>
<keyword evidence="6 9" id="KW-0645">Protease</keyword>
<evidence type="ECO:0000256" key="7">
    <source>
        <dbReference type="ARBA" id="ARBA00022801"/>
    </source>
</evidence>
<dbReference type="EC" id="3.4.19.3" evidence="9"/>
<keyword evidence="13" id="KW-1185">Reference proteome</keyword>
<comment type="catalytic activity">
    <reaction evidence="1 9 10">
        <text>Release of an N-terminal pyroglutamyl group from a polypeptide, the second amino acid generally not being Pro.</text>
        <dbReference type="EC" id="3.4.19.3"/>
    </reaction>
</comment>
<dbReference type="PANTHER" id="PTHR23402">
    <property type="entry name" value="PROTEASE FAMILY C15 PYROGLUTAMYL-PEPTIDASE I-RELATED"/>
    <property type="match status" value="1"/>
</dbReference>
<sequence>MKTKILLTGFEPFGGEPINPSWELAQALATSHWSEEYFTAAVHAVQLPCVFGRSLQMLDLALAQFKPDMVLAIGQAAGRSELSLERVAINVDDARIPDNAGQSPVDEPILTAGPAAYFTTLPIKAMAAAVQAEGIPAGISQTAGTYVCNHVFYGLQHRCVASGVRSGFMHIPLLPEQAVRLPGKPSMPLALMVQGTRAALRAALAHTHDIKAVGGAED</sequence>
<proteinExistence type="inferred from homology"/>
<keyword evidence="7 9" id="KW-0378">Hydrolase</keyword>
<dbReference type="PROSITE" id="PS01334">
    <property type="entry name" value="PYRASE_CYS"/>
    <property type="match status" value="1"/>
</dbReference>
<dbReference type="InterPro" id="IPR016125">
    <property type="entry name" value="Peptidase_C15-like"/>
</dbReference>
<dbReference type="InterPro" id="IPR033694">
    <property type="entry name" value="PGPEP1_Cys_AS"/>
</dbReference>
<evidence type="ECO:0000256" key="3">
    <source>
        <dbReference type="ARBA" id="ARBA00004496"/>
    </source>
</evidence>
<evidence type="ECO:0000256" key="1">
    <source>
        <dbReference type="ARBA" id="ARBA00001770"/>
    </source>
</evidence>
<dbReference type="GO" id="GO:0016920">
    <property type="term" value="F:pyroglutamyl-peptidase activity"/>
    <property type="evidence" value="ECO:0007669"/>
    <property type="project" value="UniProtKB-EC"/>
</dbReference>
<comment type="function">
    <text evidence="2 9">Removes 5-oxoproline from various penultimate amino acid residues except L-proline.</text>
</comment>
<dbReference type="EMBL" id="JBIGHZ010000006">
    <property type="protein sequence ID" value="MFG6449712.1"/>
    <property type="molecule type" value="Genomic_DNA"/>
</dbReference>
<dbReference type="CDD" id="cd00501">
    <property type="entry name" value="Peptidase_C15"/>
    <property type="match status" value="1"/>
</dbReference>
<evidence type="ECO:0000313" key="12">
    <source>
        <dbReference type="EMBL" id="MFG6449712.1"/>
    </source>
</evidence>
<feature type="active site" evidence="9 11">
    <location>
        <position position="148"/>
    </location>
</feature>
<dbReference type="NCBIfam" id="NF009676">
    <property type="entry name" value="PRK13197.1"/>
    <property type="match status" value="1"/>
</dbReference>
<evidence type="ECO:0000256" key="11">
    <source>
        <dbReference type="PROSITE-ProRule" id="PRU10077"/>
    </source>
</evidence>
<dbReference type="NCBIfam" id="TIGR00504">
    <property type="entry name" value="pyro_pdase"/>
    <property type="match status" value="1"/>
</dbReference>
<evidence type="ECO:0000256" key="2">
    <source>
        <dbReference type="ARBA" id="ARBA00002280"/>
    </source>
</evidence>
<dbReference type="PIRSF" id="PIRSF015592">
    <property type="entry name" value="Prld-crbxl_pptds"/>
    <property type="match status" value="1"/>
</dbReference>
<evidence type="ECO:0000256" key="9">
    <source>
        <dbReference type="HAMAP-Rule" id="MF_00417"/>
    </source>
</evidence>
<evidence type="ECO:0000313" key="13">
    <source>
        <dbReference type="Proteomes" id="UP001606099"/>
    </source>
</evidence>
<dbReference type="Gene3D" id="3.40.630.20">
    <property type="entry name" value="Peptidase C15, pyroglutamyl peptidase I-like"/>
    <property type="match status" value="1"/>
</dbReference>
<name>A0ABW7FZH8_9BURK</name>
<feature type="active site" evidence="9">
    <location>
        <position position="170"/>
    </location>
</feature>
<dbReference type="PANTHER" id="PTHR23402:SF1">
    <property type="entry name" value="PYROGLUTAMYL-PEPTIDASE I"/>
    <property type="match status" value="1"/>
</dbReference>
<protein>
    <recommendedName>
        <fullName evidence="9">Pyrrolidone-carboxylate peptidase</fullName>
        <ecNumber evidence="9">3.4.19.3</ecNumber>
    </recommendedName>
    <alternativeName>
        <fullName evidence="9">5-oxoprolyl-peptidase</fullName>
    </alternativeName>
    <alternativeName>
        <fullName evidence="9">Pyroglutamyl-peptidase I</fullName>
        <shortName evidence="9">PGP-I</shortName>
        <shortName evidence="9">Pyrase</shortName>
    </alternativeName>
</protein>
<comment type="caution">
    <text evidence="12">The sequence shown here is derived from an EMBL/GenBank/DDBJ whole genome shotgun (WGS) entry which is preliminary data.</text>
</comment>
<dbReference type="PRINTS" id="PR00706">
    <property type="entry name" value="PYROGLUPTASE"/>
</dbReference>
<gene>
    <name evidence="9 12" type="primary">pcp</name>
    <name evidence="12" type="ORF">ACG0Z6_15920</name>
</gene>
<accession>A0ABW7FZH8</accession>
<dbReference type="PROSITE" id="PS01333">
    <property type="entry name" value="PYRASE_GLU"/>
    <property type="match status" value="1"/>
</dbReference>
<dbReference type="InterPro" id="IPR033693">
    <property type="entry name" value="PGPEP1_Glu_AS"/>
</dbReference>
<evidence type="ECO:0000256" key="6">
    <source>
        <dbReference type="ARBA" id="ARBA00022670"/>
    </source>
</evidence>
<organism evidence="12 13">
    <name type="scientific">Roseateles rivi</name>
    <dbReference type="NCBI Taxonomy" id="3299028"/>
    <lineage>
        <taxon>Bacteria</taxon>
        <taxon>Pseudomonadati</taxon>
        <taxon>Pseudomonadota</taxon>
        <taxon>Betaproteobacteria</taxon>
        <taxon>Burkholderiales</taxon>
        <taxon>Sphaerotilaceae</taxon>
        <taxon>Roseateles</taxon>
    </lineage>
</organism>
<evidence type="ECO:0000256" key="5">
    <source>
        <dbReference type="ARBA" id="ARBA00022490"/>
    </source>
</evidence>
<comment type="similarity">
    <text evidence="4 9">Belongs to the peptidase C15 family.</text>
</comment>
<keyword evidence="5 9" id="KW-0963">Cytoplasm</keyword>
<dbReference type="SUPFAM" id="SSF53182">
    <property type="entry name" value="Pyrrolidone carboxyl peptidase (pyroglutamate aminopeptidase)"/>
    <property type="match status" value="1"/>
</dbReference>
<keyword evidence="8 9" id="KW-0788">Thiol protease</keyword>
<dbReference type="HAMAP" id="MF_00417">
    <property type="entry name" value="Pyrrolid_peptidase"/>
    <property type="match status" value="1"/>
</dbReference>
<dbReference type="InterPro" id="IPR036440">
    <property type="entry name" value="Peptidase_C15-like_sf"/>
</dbReference>
<evidence type="ECO:0000256" key="4">
    <source>
        <dbReference type="ARBA" id="ARBA00006641"/>
    </source>
</evidence>